<proteinExistence type="predicted"/>
<organism evidence="2 3">
    <name type="scientific">Rhynchosporium agropyri</name>
    <dbReference type="NCBI Taxonomy" id="914238"/>
    <lineage>
        <taxon>Eukaryota</taxon>
        <taxon>Fungi</taxon>
        <taxon>Dikarya</taxon>
        <taxon>Ascomycota</taxon>
        <taxon>Pezizomycotina</taxon>
        <taxon>Leotiomycetes</taxon>
        <taxon>Helotiales</taxon>
        <taxon>Ploettnerulaceae</taxon>
        <taxon>Rhynchosporium</taxon>
    </lineage>
</organism>
<dbReference type="EMBL" id="FJUX01000012">
    <property type="protein sequence ID" value="CZS92454.1"/>
    <property type="molecule type" value="Genomic_DNA"/>
</dbReference>
<feature type="compositionally biased region" description="Polar residues" evidence="1">
    <location>
        <begin position="277"/>
        <end position="304"/>
    </location>
</feature>
<gene>
    <name evidence="2" type="ORF">RAG0_03007</name>
</gene>
<evidence type="ECO:0000313" key="2">
    <source>
        <dbReference type="EMBL" id="CZS92454.1"/>
    </source>
</evidence>
<evidence type="ECO:0000313" key="3">
    <source>
        <dbReference type="Proteomes" id="UP000178912"/>
    </source>
</evidence>
<protein>
    <recommendedName>
        <fullName evidence="4">MalT-like TPR region domain-containing protein</fullName>
    </recommendedName>
</protein>
<dbReference type="Gene3D" id="1.25.40.10">
    <property type="entry name" value="Tetratricopeptide repeat domain"/>
    <property type="match status" value="1"/>
</dbReference>
<sequence>MDIIFRSPAQPEKRLLHDALIENRSGTLSALLSAICDAIFTTSFLPHSLVISSIKAIDTLQAQFRLQLENVDFHWSFTPKEQCVIQDASDGLYTEDDIEGVFYKHGGYNGIIALVLYFRASQKIEKQWATIFQGFQAWFVRRVAKMVSKEILEWIPKFLSARGPMYSHSLQYLGGHAGRKRKRHTETAGTSGATQALSPPSRPKSRDSSIKVRQPCQQSQEMHPICEEASFTPQKHQDFQFRPQTSNFLSDQDRADNPHQVDQQSFQAYQDAPPPLFNNSSSKKTLPQQQIYQQRSTALTDQDLTSTSHQSVPTIYDIPSLSDNESSSAIFIAPSADLITSFSIGSTSLPMNPFSVLIFSLGSFHIRRDVLFRGLLLQKRWDSFGNVHGITLRDAGFDEQIVCLFSGQGEFEQDIESCIQLGLIVQEVSEDGSLVYSITDRSRDQILQFCQREELHLLGVMFITHIFPRDQNLESSFQDLGKLLLPHLERIWESVLGKPEPTLPAHIRNDLVEASLATYTLVGKPRTKDFISVIAKLQVPELPDYLRMAVANRESILLRFKGDHDQSDVVIQNILGSNATDWKDMRSYCAYGRLLLSRTENAILRKEFAKAKSYLETWAVKKSEPSLLELQLVRFKNTVFGRLSRYEGDFQHSRHCLEGCLASVIGDSSRYHVMHHLGDVYCELGEPDKVEELVFDDMEQLKARGKQQSKAFRRLALPLAEAYIRQGNFEAAKIIFQELLVTFEGMLNHDVADQLGHVRLLIGLARVSRSQAQWFDTRQILEKALLLTENYNTFSKKNYYKGVIYLFLSLVNFELHKYTKGRLTLASANDILREEAPRHFMPGMGSYFLRDLLRTQKTLHWPCGSTIDIKLPIAFDIDNSGNWAQGSDNLPGNQDDMKDYLLH</sequence>
<feature type="region of interest" description="Disordered" evidence="1">
    <location>
        <begin position="177"/>
        <end position="222"/>
    </location>
</feature>
<reference evidence="3" key="1">
    <citation type="submission" date="2016-03" db="EMBL/GenBank/DDBJ databases">
        <authorList>
            <person name="Guldener U."/>
        </authorList>
    </citation>
    <scope>NUCLEOTIDE SEQUENCE [LARGE SCALE GENOMIC DNA]</scope>
    <source>
        <strain evidence="3">04CH-RAC-A.6.1</strain>
    </source>
</reference>
<feature type="compositionally biased region" description="Polar residues" evidence="1">
    <location>
        <begin position="187"/>
        <end position="197"/>
    </location>
</feature>
<keyword evidence="3" id="KW-1185">Reference proteome</keyword>
<dbReference type="Proteomes" id="UP000178912">
    <property type="component" value="Unassembled WGS sequence"/>
</dbReference>
<dbReference type="AlphaFoldDB" id="A0A1E1K778"/>
<evidence type="ECO:0000256" key="1">
    <source>
        <dbReference type="SAM" id="MobiDB-lite"/>
    </source>
</evidence>
<evidence type="ECO:0008006" key="4">
    <source>
        <dbReference type="Google" id="ProtNLM"/>
    </source>
</evidence>
<dbReference type="InterPro" id="IPR011990">
    <property type="entry name" value="TPR-like_helical_dom_sf"/>
</dbReference>
<name>A0A1E1K778_9HELO</name>
<dbReference type="OrthoDB" id="3553666at2759"/>
<feature type="region of interest" description="Disordered" evidence="1">
    <location>
        <begin position="270"/>
        <end position="304"/>
    </location>
</feature>
<dbReference type="SUPFAM" id="SSF48452">
    <property type="entry name" value="TPR-like"/>
    <property type="match status" value="1"/>
</dbReference>
<accession>A0A1E1K778</accession>